<sequence length="697" mass="79903">MHSSQTEDIHPVQQLLLPSSSSSSEEVNSTTDNTATTRLNDDSLSMNDDGSENTFTHDMNHNNDRITSSSITPSSQQSSSPFAHHQVPLESIVSESEIHLAASVLERLSHHSYHLQDPRLAQLIHAGSLLFKRKISKEEQAEMKRESRKKAKEKFKNHDKSILMQSVMQMKKHNEVHYLRQQIAMIPNAPNSEVPKLTHEEDEVIIENIPEEGFASNISVSNEQNDKQNVTENMNNKEQTLTTFSNTSSHNSNNRLLRAVRCYICHEKTHEIHHFYHKMCPKCGEFNLEKRNQTMDMTGKICLVTGGRIKIGFYTALKLLRCNAELVIVTSRFPKDCAKRYSLEPDFEMWKDRLKIYGIDFKHIPSVVQFTDHLNHTLPRLDILINCAAQTIRKPTAYYEHVAKYELTTSLEDMSETQRKLLPLDFSMKVMPEQKDIALRMLSSMEKREALEYNPTSSNGAAENSQVILHTSHSRSSLKYNAMRDEVNVSSSSLLCQIPILDEDKSYNEQSFPRDVFDVNQNQADFRNTNSWIQKLDQVPVFEMLEVQTINVTAPFILTSRLKNLLAQGAIYSMKNNLNHEPMSFVINVSSMEGQFYRRSKGVHHPHLNMAKASLNMMTRTSAADYAKDFIYMSSVDTGWNNDENPLSDLDNISQTYYCPLDEVDGASRILDPIFSALQGKQKYFGVFLKNFEPFRW</sequence>
<evidence type="ECO:0000313" key="2">
    <source>
        <dbReference type="EMBL" id="KAF0979906.1"/>
    </source>
</evidence>
<protein>
    <recommendedName>
        <fullName evidence="4">Oxidoreductase</fullName>
    </recommendedName>
</protein>
<dbReference type="EMBL" id="VFQX01000022">
    <property type="protein sequence ID" value="KAF0979906.1"/>
    <property type="molecule type" value="Genomic_DNA"/>
</dbReference>
<dbReference type="SUPFAM" id="SSF51735">
    <property type="entry name" value="NAD(P)-binding Rossmann-fold domains"/>
    <property type="match status" value="1"/>
</dbReference>
<dbReference type="VEuPathDB" id="AmoebaDB:NfTy_049660"/>
<dbReference type="PANTHER" id="PTHR43544">
    <property type="entry name" value="SHORT-CHAIN DEHYDROGENASE/REDUCTASE"/>
    <property type="match status" value="1"/>
</dbReference>
<dbReference type="VEuPathDB" id="AmoebaDB:FDP41_001059"/>
<evidence type="ECO:0000313" key="3">
    <source>
        <dbReference type="Proteomes" id="UP000444721"/>
    </source>
</evidence>
<gene>
    <name evidence="2" type="ORF">FDP41_001059</name>
</gene>
<comment type="caution">
    <text evidence="2">The sequence shown here is derived from an EMBL/GenBank/DDBJ whole genome shotgun (WGS) entry which is preliminary data.</text>
</comment>
<dbReference type="Pfam" id="PF00106">
    <property type="entry name" value="adh_short"/>
    <property type="match status" value="1"/>
</dbReference>
<feature type="compositionally biased region" description="Low complexity" evidence="1">
    <location>
        <begin position="66"/>
        <end position="81"/>
    </location>
</feature>
<dbReference type="AlphaFoldDB" id="A0A6A5BX37"/>
<dbReference type="GO" id="GO:0016491">
    <property type="term" value="F:oxidoreductase activity"/>
    <property type="evidence" value="ECO:0007669"/>
    <property type="project" value="TreeGrafter"/>
</dbReference>
<accession>A0A6A5BX37</accession>
<evidence type="ECO:0008006" key="4">
    <source>
        <dbReference type="Google" id="ProtNLM"/>
    </source>
</evidence>
<dbReference type="Proteomes" id="UP000444721">
    <property type="component" value="Unassembled WGS sequence"/>
</dbReference>
<dbReference type="VEuPathDB" id="AmoebaDB:NF0013030"/>
<dbReference type="InterPro" id="IPR036291">
    <property type="entry name" value="NAD(P)-bd_dom_sf"/>
</dbReference>
<proteinExistence type="predicted"/>
<feature type="compositionally biased region" description="Basic and acidic residues" evidence="1">
    <location>
        <begin position="1"/>
        <end position="10"/>
    </location>
</feature>
<dbReference type="InterPro" id="IPR002347">
    <property type="entry name" value="SDR_fam"/>
</dbReference>
<dbReference type="OrthoDB" id="191139at2759"/>
<dbReference type="RefSeq" id="XP_044564619.1">
    <property type="nucleotide sequence ID" value="XM_044700904.1"/>
</dbReference>
<feature type="compositionally biased region" description="Polar residues" evidence="1">
    <location>
        <begin position="25"/>
        <end position="57"/>
    </location>
</feature>
<organism evidence="2 3">
    <name type="scientific">Naegleria fowleri</name>
    <name type="common">Brain eating amoeba</name>
    <dbReference type="NCBI Taxonomy" id="5763"/>
    <lineage>
        <taxon>Eukaryota</taxon>
        <taxon>Discoba</taxon>
        <taxon>Heterolobosea</taxon>
        <taxon>Tetramitia</taxon>
        <taxon>Eutetramitia</taxon>
        <taxon>Vahlkampfiidae</taxon>
        <taxon>Naegleria</taxon>
    </lineage>
</organism>
<dbReference type="GeneID" id="68108277"/>
<evidence type="ECO:0000256" key="1">
    <source>
        <dbReference type="SAM" id="MobiDB-lite"/>
    </source>
</evidence>
<reference evidence="2 3" key="1">
    <citation type="journal article" date="2019" name="Sci. Rep.">
        <title>Nanopore sequencing improves the draft genome of the human pathogenic amoeba Naegleria fowleri.</title>
        <authorList>
            <person name="Liechti N."/>
            <person name="Schurch N."/>
            <person name="Bruggmann R."/>
            <person name="Wittwer M."/>
        </authorList>
    </citation>
    <scope>NUCLEOTIDE SEQUENCE [LARGE SCALE GENOMIC DNA]</scope>
    <source>
        <strain evidence="2 3">ATCC 30894</strain>
    </source>
</reference>
<dbReference type="GO" id="GO:0005737">
    <property type="term" value="C:cytoplasm"/>
    <property type="evidence" value="ECO:0007669"/>
    <property type="project" value="TreeGrafter"/>
</dbReference>
<dbReference type="PANTHER" id="PTHR43544:SF2">
    <property type="entry name" value="OXIDOREDUCTASE"/>
    <property type="match status" value="1"/>
</dbReference>
<dbReference type="Gene3D" id="3.40.50.720">
    <property type="entry name" value="NAD(P)-binding Rossmann-like Domain"/>
    <property type="match status" value="2"/>
</dbReference>
<dbReference type="InterPro" id="IPR051468">
    <property type="entry name" value="Fungal_SecMetab_SDRs"/>
</dbReference>
<keyword evidence="3" id="KW-1185">Reference proteome</keyword>
<dbReference type="OMA" id="YICHEKT"/>
<name>A0A6A5BX37_NAEFO</name>
<feature type="region of interest" description="Disordered" evidence="1">
    <location>
        <begin position="1"/>
        <end position="85"/>
    </location>
</feature>